<dbReference type="RefSeq" id="WP_119101769.1">
    <property type="nucleotide sequence ID" value="NZ_QXMJ01000133.1"/>
</dbReference>
<comment type="caution">
    <text evidence="5">The sequence shown here is derived from an EMBL/GenBank/DDBJ whole genome shotgun (WGS) entry which is preliminary data.</text>
</comment>
<evidence type="ECO:0000313" key="5">
    <source>
        <dbReference type="EMBL" id="TPQ20638.1"/>
    </source>
</evidence>
<evidence type="ECO:0000256" key="2">
    <source>
        <dbReference type="PIRSR" id="PIRSR603542-1"/>
    </source>
</evidence>
<dbReference type="PANTHER" id="PTHR38096:SF1">
    <property type="entry name" value="ENTEROBACTIN SYNTHASE COMPONENT D"/>
    <property type="match status" value="1"/>
</dbReference>
<feature type="binding site" evidence="3">
    <location>
        <position position="25"/>
    </location>
    <ligand>
        <name>Mg(2+)</name>
        <dbReference type="ChEBI" id="CHEBI:18420"/>
    </ligand>
</feature>
<dbReference type="GO" id="GO:0008897">
    <property type="term" value="F:holo-[acyl-carrier-protein] synthase activity"/>
    <property type="evidence" value="ECO:0007669"/>
    <property type="project" value="InterPro"/>
</dbReference>
<dbReference type="OrthoDB" id="8210607at2"/>
<evidence type="ECO:0000256" key="3">
    <source>
        <dbReference type="PIRSR" id="PIRSR603542-2"/>
    </source>
</evidence>
<keyword evidence="1 5" id="KW-0808">Transferase</keyword>
<feature type="binding site" evidence="2">
    <location>
        <position position="73"/>
    </location>
    <ligand>
        <name>CoA</name>
        <dbReference type="ChEBI" id="CHEBI:57287"/>
    </ligand>
</feature>
<dbReference type="EMBL" id="VCHX02000133">
    <property type="protein sequence ID" value="TPQ20638.1"/>
    <property type="molecule type" value="Genomic_DNA"/>
</dbReference>
<dbReference type="PANTHER" id="PTHR38096">
    <property type="entry name" value="ENTEROBACTIN SYNTHASE COMPONENT D"/>
    <property type="match status" value="1"/>
</dbReference>
<feature type="binding site" evidence="2">
    <location>
        <begin position="2"/>
        <end position="3"/>
    </location>
    <ligand>
        <name>CoA</name>
        <dbReference type="ChEBI" id="CHEBI:57287"/>
    </ligand>
</feature>
<dbReference type="GO" id="GO:0005886">
    <property type="term" value="C:plasma membrane"/>
    <property type="evidence" value="ECO:0007669"/>
    <property type="project" value="TreeGrafter"/>
</dbReference>
<dbReference type="GO" id="GO:0009239">
    <property type="term" value="P:enterobactin biosynthetic process"/>
    <property type="evidence" value="ECO:0007669"/>
    <property type="project" value="InterPro"/>
</dbReference>
<reference evidence="5 6" key="1">
    <citation type="submission" date="2019-06" db="EMBL/GenBank/DDBJ databases">
        <title>Streptomyces sporangiiformans sp. nov., a novel actinomycete isolated from soil in Mount Song.</title>
        <authorList>
            <person name="Han L."/>
        </authorList>
    </citation>
    <scope>NUCLEOTIDE SEQUENCE [LARGE SCALE GENOMIC DNA]</scope>
    <source>
        <strain evidence="5 6">NEAU-SSA 1</strain>
    </source>
</reference>
<feature type="binding site" evidence="3">
    <location>
        <position position="26"/>
    </location>
    <ligand>
        <name>Mg(2+)</name>
        <dbReference type="ChEBI" id="CHEBI:18420"/>
    </ligand>
</feature>
<sequence length="81" mass="8983">MTHCAGYRAEAAAHRSDLRTLGIDAEPHAPLPDGVLEFIALPEESSHVARLARHSPEVHWDRLLFCAKEAVCKAWFPATHT</sequence>
<feature type="domain" description="4'-phosphopantetheinyl transferase" evidence="4">
    <location>
        <begin position="21"/>
        <end position="79"/>
    </location>
</feature>
<comment type="cofactor">
    <cofactor evidence="3">
        <name>Mg(2+)</name>
        <dbReference type="ChEBI" id="CHEBI:18420"/>
    </cofactor>
</comment>
<accession>A0A505DIQ9</accession>
<evidence type="ECO:0000313" key="6">
    <source>
        <dbReference type="Proteomes" id="UP000317378"/>
    </source>
</evidence>
<dbReference type="GO" id="GO:0009366">
    <property type="term" value="C:enterobactin synthetase complex"/>
    <property type="evidence" value="ECO:0007669"/>
    <property type="project" value="InterPro"/>
</dbReference>
<dbReference type="InterPro" id="IPR008278">
    <property type="entry name" value="4-PPantetheinyl_Trfase_dom"/>
</dbReference>
<feature type="binding site" evidence="3">
    <location>
        <position position="24"/>
    </location>
    <ligand>
        <name>Mg(2+)</name>
        <dbReference type="ChEBI" id="CHEBI:18420"/>
    </ligand>
</feature>
<keyword evidence="6" id="KW-1185">Reference proteome</keyword>
<protein>
    <submittedName>
        <fullName evidence="5">4'-phosphopantetheinyl transferase superfamily protein</fullName>
    </submittedName>
</protein>
<dbReference type="Proteomes" id="UP000317378">
    <property type="component" value="Unassembled WGS sequence"/>
</dbReference>
<feature type="binding site" evidence="2">
    <location>
        <position position="69"/>
    </location>
    <ligand>
        <name>CoA</name>
        <dbReference type="ChEBI" id="CHEBI:57287"/>
    </ligand>
</feature>
<proteinExistence type="predicted"/>
<evidence type="ECO:0000259" key="4">
    <source>
        <dbReference type="Pfam" id="PF01648"/>
    </source>
</evidence>
<evidence type="ECO:0000256" key="1">
    <source>
        <dbReference type="ARBA" id="ARBA00022679"/>
    </source>
</evidence>
<keyword evidence="3" id="KW-0479">Metal-binding</keyword>
<feature type="binding site" evidence="2">
    <location>
        <position position="24"/>
    </location>
    <ligand>
        <name>CoA</name>
        <dbReference type="ChEBI" id="CHEBI:57287"/>
    </ligand>
</feature>
<gene>
    <name evidence="5" type="ORF">FGD71_019630</name>
</gene>
<dbReference type="SUPFAM" id="SSF56214">
    <property type="entry name" value="4'-phosphopantetheinyl transferase"/>
    <property type="match status" value="1"/>
</dbReference>
<dbReference type="Pfam" id="PF01648">
    <property type="entry name" value="ACPS"/>
    <property type="match status" value="1"/>
</dbReference>
<dbReference type="GO" id="GO:0000287">
    <property type="term" value="F:magnesium ion binding"/>
    <property type="evidence" value="ECO:0007669"/>
    <property type="project" value="InterPro"/>
</dbReference>
<dbReference type="InterPro" id="IPR037143">
    <property type="entry name" value="4-PPantetheinyl_Trfase_dom_sf"/>
</dbReference>
<organism evidence="5 6">
    <name type="scientific">Streptomyces sporangiiformans</name>
    <dbReference type="NCBI Taxonomy" id="2315329"/>
    <lineage>
        <taxon>Bacteria</taxon>
        <taxon>Bacillati</taxon>
        <taxon>Actinomycetota</taxon>
        <taxon>Actinomycetes</taxon>
        <taxon>Kitasatosporales</taxon>
        <taxon>Streptomycetaceae</taxon>
        <taxon>Streptomyces</taxon>
    </lineage>
</organism>
<keyword evidence="3" id="KW-0460">Magnesium</keyword>
<dbReference type="AlphaFoldDB" id="A0A505DIQ9"/>
<name>A0A505DIQ9_9ACTN</name>
<dbReference type="InterPro" id="IPR003542">
    <property type="entry name" value="Enbac_synth_compD-like"/>
</dbReference>